<accession>A0ABV9P572</accession>
<protein>
    <submittedName>
        <fullName evidence="3">Lipocalin family protein</fullName>
    </submittedName>
</protein>
<gene>
    <name evidence="3" type="ORF">ACFO3U_12005</name>
</gene>
<reference evidence="4" key="1">
    <citation type="journal article" date="2019" name="Int. J. Syst. Evol. Microbiol.">
        <title>The Global Catalogue of Microorganisms (GCM) 10K type strain sequencing project: providing services to taxonomists for standard genome sequencing and annotation.</title>
        <authorList>
            <consortium name="The Broad Institute Genomics Platform"/>
            <consortium name="The Broad Institute Genome Sequencing Center for Infectious Disease"/>
            <person name="Wu L."/>
            <person name="Ma J."/>
        </authorList>
    </citation>
    <scope>NUCLEOTIDE SEQUENCE [LARGE SCALE GENOMIC DNA]</scope>
    <source>
        <strain evidence="4">CCUG 50349</strain>
    </source>
</reference>
<keyword evidence="4" id="KW-1185">Reference proteome</keyword>
<dbReference type="RefSeq" id="WP_379742651.1">
    <property type="nucleotide sequence ID" value="NZ_JBHSGW010000027.1"/>
</dbReference>
<evidence type="ECO:0000313" key="3">
    <source>
        <dbReference type="EMBL" id="MFC4740717.1"/>
    </source>
</evidence>
<feature type="signal peptide" evidence="1">
    <location>
        <begin position="1"/>
        <end position="22"/>
    </location>
</feature>
<evidence type="ECO:0000256" key="1">
    <source>
        <dbReference type="SAM" id="SignalP"/>
    </source>
</evidence>
<feature type="domain" description="Lipocalin-like" evidence="2">
    <location>
        <begin position="32"/>
        <end position="123"/>
    </location>
</feature>
<dbReference type="Pfam" id="PF13648">
    <property type="entry name" value="Lipocalin_4"/>
    <property type="match status" value="1"/>
</dbReference>
<evidence type="ECO:0000313" key="4">
    <source>
        <dbReference type="Proteomes" id="UP001595885"/>
    </source>
</evidence>
<dbReference type="PROSITE" id="PS51257">
    <property type="entry name" value="PROKAR_LIPOPROTEIN"/>
    <property type="match status" value="1"/>
</dbReference>
<keyword evidence="1" id="KW-0732">Signal</keyword>
<dbReference type="EMBL" id="JBHSGW010000027">
    <property type="protein sequence ID" value="MFC4740717.1"/>
    <property type="molecule type" value="Genomic_DNA"/>
</dbReference>
<feature type="chain" id="PRO_5045653064" evidence="1">
    <location>
        <begin position="23"/>
        <end position="142"/>
    </location>
</feature>
<dbReference type="Proteomes" id="UP001595885">
    <property type="component" value="Unassembled WGS sequence"/>
</dbReference>
<evidence type="ECO:0000259" key="2">
    <source>
        <dbReference type="Pfam" id="PF13648"/>
    </source>
</evidence>
<organism evidence="3 4">
    <name type="scientific">Flavobacterium ponti</name>
    <dbReference type="NCBI Taxonomy" id="665133"/>
    <lineage>
        <taxon>Bacteria</taxon>
        <taxon>Pseudomonadati</taxon>
        <taxon>Bacteroidota</taxon>
        <taxon>Flavobacteriia</taxon>
        <taxon>Flavobacteriales</taxon>
        <taxon>Flavobacteriaceae</taxon>
        <taxon>Flavobacterium</taxon>
    </lineage>
</organism>
<name>A0ABV9P572_9FLAO</name>
<dbReference type="InterPro" id="IPR024311">
    <property type="entry name" value="Lipocalin-like"/>
</dbReference>
<proteinExistence type="predicted"/>
<sequence>MKKMKKLLILFLLASVTIVSCNKDDDSGSGSIEGNWEFSKYGGILSGQEFLVDYEHTPGCNKDFIEIKSGGAIVDHYFYDDGDGCYEESETGTWVKDGNSFLATYSGYTEGGEILELNNTTLKVKATDPDTNEVGIIVFTRK</sequence>
<comment type="caution">
    <text evidence="3">The sequence shown here is derived from an EMBL/GenBank/DDBJ whole genome shotgun (WGS) entry which is preliminary data.</text>
</comment>